<dbReference type="EMBL" id="MTSL01000031">
    <property type="protein sequence ID" value="PJF19890.1"/>
    <property type="molecule type" value="Genomic_DNA"/>
</dbReference>
<evidence type="ECO:0000313" key="3">
    <source>
        <dbReference type="EMBL" id="PJF19890.1"/>
    </source>
</evidence>
<keyword evidence="2" id="KW-0472">Membrane</keyword>
<reference evidence="3 4" key="1">
    <citation type="submission" date="2016-10" db="EMBL/GenBank/DDBJ databases">
        <title>The genome of Paramicrosporidium saccamoebae is the missing link in understanding Cryptomycota and Microsporidia evolution.</title>
        <authorList>
            <person name="Quandt C.A."/>
            <person name="Beaudet D."/>
            <person name="Corsaro D."/>
            <person name="Michel R."/>
            <person name="Corradi N."/>
            <person name="James T."/>
        </authorList>
    </citation>
    <scope>NUCLEOTIDE SEQUENCE [LARGE SCALE GENOMIC DNA]</scope>
    <source>
        <strain evidence="3 4">KSL3</strain>
    </source>
</reference>
<dbReference type="Proteomes" id="UP000240830">
    <property type="component" value="Unassembled WGS sequence"/>
</dbReference>
<gene>
    <name evidence="3" type="ORF">PSACC_00298</name>
</gene>
<keyword evidence="4" id="KW-1185">Reference proteome</keyword>
<comment type="caution">
    <text evidence="3">The sequence shown here is derived from an EMBL/GenBank/DDBJ whole genome shotgun (WGS) entry which is preliminary data.</text>
</comment>
<feature type="transmembrane region" description="Helical" evidence="2">
    <location>
        <begin position="34"/>
        <end position="54"/>
    </location>
</feature>
<feature type="compositionally biased region" description="Polar residues" evidence="1">
    <location>
        <begin position="132"/>
        <end position="142"/>
    </location>
</feature>
<dbReference type="AlphaFoldDB" id="A0A2H9TQF2"/>
<evidence type="ECO:0000313" key="4">
    <source>
        <dbReference type="Proteomes" id="UP000240830"/>
    </source>
</evidence>
<organism evidence="3 4">
    <name type="scientific">Paramicrosporidium saccamoebae</name>
    <dbReference type="NCBI Taxonomy" id="1246581"/>
    <lineage>
        <taxon>Eukaryota</taxon>
        <taxon>Fungi</taxon>
        <taxon>Fungi incertae sedis</taxon>
        <taxon>Cryptomycota</taxon>
        <taxon>Cryptomycota incertae sedis</taxon>
        <taxon>Paramicrosporidium</taxon>
    </lineage>
</organism>
<evidence type="ECO:0000256" key="1">
    <source>
        <dbReference type="SAM" id="MobiDB-lite"/>
    </source>
</evidence>
<protein>
    <submittedName>
        <fullName evidence="3">Uncharacterized protein</fullName>
    </submittedName>
</protein>
<feature type="transmembrane region" description="Helical" evidence="2">
    <location>
        <begin position="61"/>
        <end position="82"/>
    </location>
</feature>
<accession>A0A2H9TQF2</accession>
<keyword evidence="2" id="KW-1133">Transmembrane helix</keyword>
<keyword evidence="2" id="KW-0812">Transmembrane</keyword>
<proteinExistence type="predicted"/>
<sequence length="142" mass="15817">MDQKGWLRVSFSYLLAACLPPIAAIITHGLSRQLIIACVLTFVLPLAYLTYLCYWSMFQGVHVLYCYLLIFPGSIFAIWLTFKSIHGSSDTSLDNIVAEPKPQRLASHYQTQLEIQVTPSGSTGYSGKYSPMTMSPSESDVK</sequence>
<evidence type="ECO:0000256" key="2">
    <source>
        <dbReference type="SAM" id="Phobius"/>
    </source>
</evidence>
<name>A0A2H9TQF2_9FUNG</name>
<feature type="region of interest" description="Disordered" evidence="1">
    <location>
        <begin position="118"/>
        <end position="142"/>
    </location>
</feature>